<feature type="transmembrane region" description="Helical" evidence="1">
    <location>
        <begin position="12"/>
        <end position="33"/>
    </location>
</feature>
<feature type="domain" description="EAL" evidence="2">
    <location>
        <begin position="503"/>
        <end position="756"/>
    </location>
</feature>
<reference evidence="4" key="1">
    <citation type="submission" date="2021-01" db="EMBL/GenBank/DDBJ databases">
        <title>Whole genome shotgun sequence of Virgisporangium aurantiacum NBRC 16421.</title>
        <authorList>
            <person name="Komaki H."/>
            <person name="Tamura T."/>
        </authorList>
    </citation>
    <scope>NUCLEOTIDE SEQUENCE</scope>
    <source>
        <strain evidence="4">NBRC 16421</strain>
    </source>
</reference>
<dbReference type="SMART" id="SM00267">
    <property type="entry name" value="GGDEF"/>
    <property type="match status" value="1"/>
</dbReference>
<comment type="caution">
    <text evidence="4">The sequence shown here is derived from an EMBL/GenBank/DDBJ whole genome shotgun (WGS) entry which is preliminary data.</text>
</comment>
<dbReference type="CDD" id="cd01948">
    <property type="entry name" value="EAL"/>
    <property type="match status" value="1"/>
</dbReference>
<dbReference type="Pfam" id="PF00563">
    <property type="entry name" value="EAL"/>
    <property type="match status" value="1"/>
</dbReference>
<dbReference type="EMBL" id="BOPG01000081">
    <property type="protein sequence ID" value="GIJ62659.1"/>
    <property type="molecule type" value="Genomic_DNA"/>
</dbReference>
<feature type="transmembrane region" description="Helical" evidence="1">
    <location>
        <begin position="100"/>
        <end position="120"/>
    </location>
</feature>
<name>A0A8J3ZEG2_9ACTN</name>
<dbReference type="RefSeq" id="WP_204008445.1">
    <property type="nucleotide sequence ID" value="NZ_BOPG01000081.1"/>
</dbReference>
<dbReference type="Pfam" id="PF00990">
    <property type="entry name" value="GGDEF"/>
    <property type="match status" value="1"/>
</dbReference>
<keyword evidence="1" id="KW-0812">Transmembrane</keyword>
<evidence type="ECO:0008006" key="6">
    <source>
        <dbReference type="Google" id="ProtNLM"/>
    </source>
</evidence>
<feature type="transmembrane region" description="Helical" evidence="1">
    <location>
        <begin position="132"/>
        <end position="151"/>
    </location>
</feature>
<protein>
    <recommendedName>
        <fullName evidence="6">Diguanylate cyclase (GGDEF) domain-containing protein</fullName>
    </recommendedName>
</protein>
<dbReference type="InterPro" id="IPR001633">
    <property type="entry name" value="EAL_dom"/>
</dbReference>
<feature type="transmembrane region" description="Helical" evidence="1">
    <location>
        <begin position="268"/>
        <end position="288"/>
    </location>
</feature>
<dbReference type="NCBIfam" id="TIGR00254">
    <property type="entry name" value="GGDEF"/>
    <property type="match status" value="1"/>
</dbReference>
<feature type="transmembrane region" description="Helical" evidence="1">
    <location>
        <begin position="203"/>
        <end position="223"/>
    </location>
</feature>
<sequence length="762" mass="81570">MKATGEGHRLTRPLALAGGLVVLSAVWFAVGLVRPTPTLLGWLPAMVSVPTAATLSWRAAGPAAPRMFWRYVSVGVSLVGLGAVFNAYDTVASDNHNQHVSGTTSAVYLAGLLTMMVGLLRIPGVRHTRGAWIRFGLDLATVLVTALTFAWHLVVPRWEDWFGGSAGDTWSVLTVVGGGFICVLAFVKVAFTGTGPIDRRALHLLAVAGAVGAGGGSLAPLLATRPWLNTGHVVLPATCLVLCLATNRQLHAAAAGAPAPGRMPGRRMSVMPYTAVVATATLLLFSAVHHATDIVIVAAGAVTVTVLVAVRQAMALRDNGTLLEQLDTRLRELDAYQRRLAHQASHDALTGLANRTVLQQRDDVTPTVLLVDLDGFKEVNDSFGHRAGDQLLVQVADRLRTSVRTGDLVVRLGGDEFAVLLPRAEPGAGEETAARITAAFDVPFVVDDITLDIEASIGIVTATAGEDIDTVLRHADSAMYTAKRHRLRVTRYDETQSHDTAARLTLLGDLRRALDAGAIELHYQPKVSIRSGELVGAEALARWQHPQRGAVSPAEFVPVLEGTSLIHRFTDHILNLALGQVREWLDAGHRVPVAVNVSTRSLLDTDFPDTVAAALHRAGVDGELLCVEVTENTVMHDPTNAIEVLRRIRALGVRVAIDDFGTGYSSMAYLKILPIDEIKVDRTFVRDMATDRSNHVLVGSAVDLGHNLGLTVVAEGVEDLPTVQALRQLGCDVGQGYHFARPLSVGDFVAYITRRDLATSRP</sequence>
<dbReference type="InterPro" id="IPR052155">
    <property type="entry name" value="Biofilm_reg_signaling"/>
</dbReference>
<evidence type="ECO:0000313" key="5">
    <source>
        <dbReference type="Proteomes" id="UP000612585"/>
    </source>
</evidence>
<dbReference type="InterPro" id="IPR043128">
    <property type="entry name" value="Rev_trsase/Diguanyl_cyclase"/>
</dbReference>
<keyword evidence="1" id="KW-0472">Membrane</keyword>
<dbReference type="AlphaFoldDB" id="A0A8J3ZEG2"/>
<dbReference type="SUPFAM" id="SSF141868">
    <property type="entry name" value="EAL domain-like"/>
    <property type="match status" value="1"/>
</dbReference>
<dbReference type="InterPro" id="IPR000160">
    <property type="entry name" value="GGDEF_dom"/>
</dbReference>
<evidence type="ECO:0000259" key="2">
    <source>
        <dbReference type="PROSITE" id="PS50883"/>
    </source>
</evidence>
<dbReference type="PANTHER" id="PTHR44757">
    <property type="entry name" value="DIGUANYLATE CYCLASE DGCP"/>
    <property type="match status" value="1"/>
</dbReference>
<keyword evidence="1" id="KW-1133">Transmembrane helix</keyword>
<dbReference type="SUPFAM" id="SSF55073">
    <property type="entry name" value="Nucleotide cyclase"/>
    <property type="match status" value="1"/>
</dbReference>
<evidence type="ECO:0000256" key="1">
    <source>
        <dbReference type="SAM" id="Phobius"/>
    </source>
</evidence>
<organism evidence="4 5">
    <name type="scientific">Virgisporangium aurantiacum</name>
    <dbReference type="NCBI Taxonomy" id="175570"/>
    <lineage>
        <taxon>Bacteria</taxon>
        <taxon>Bacillati</taxon>
        <taxon>Actinomycetota</taxon>
        <taxon>Actinomycetes</taxon>
        <taxon>Micromonosporales</taxon>
        <taxon>Micromonosporaceae</taxon>
        <taxon>Virgisporangium</taxon>
    </lineage>
</organism>
<keyword evidence="5" id="KW-1185">Reference proteome</keyword>
<dbReference type="Gene3D" id="3.20.20.450">
    <property type="entry name" value="EAL domain"/>
    <property type="match status" value="1"/>
</dbReference>
<proteinExistence type="predicted"/>
<dbReference type="CDD" id="cd01949">
    <property type="entry name" value="GGDEF"/>
    <property type="match status" value="1"/>
</dbReference>
<dbReference type="PANTHER" id="PTHR44757:SF2">
    <property type="entry name" value="BIOFILM ARCHITECTURE MAINTENANCE PROTEIN MBAA"/>
    <property type="match status" value="1"/>
</dbReference>
<accession>A0A8J3ZEG2</accession>
<gene>
    <name evidence="4" type="ORF">Vau01_101750</name>
</gene>
<dbReference type="InterPro" id="IPR035919">
    <property type="entry name" value="EAL_sf"/>
</dbReference>
<dbReference type="PROSITE" id="PS50887">
    <property type="entry name" value="GGDEF"/>
    <property type="match status" value="1"/>
</dbReference>
<feature type="transmembrane region" description="Helical" evidence="1">
    <location>
        <begin position="69"/>
        <end position="88"/>
    </location>
</feature>
<dbReference type="Gene3D" id="3.30.70.270">
    <property type="match status" value="1"/>
</dbReference>
<dbReference type="Proteomes" id="UP000612585">
    <property type="component" value="Unassembled WGS sequence"/>
</dbReference>
<dbReference type="PROSITE" id="PS50883">
    <property type="entry name" value="EAL"/>
    <property type="match status" value="1"/>
</dbReference>
<dbReference type="SMART" id="SM00052">
    <property type="entry name" value="EAL"/>
    <property type="match status" value="1"/>
</dbReference>
<feature type="transmembrane region" description="Helical" evidence="1">
    <location>
        <begin position="171"/>
        <end position="191"/>
    </location>
</feature>
<evidence type="ECO:0000313" key="4">
    <source>
        <dbReference type="EMBL" id="GIJ62659.1"/>
    </source>
</evidence>
<dbReference type="InterPro" id="IPR029787">
    <property type="entry name" value="Nucleotide_cyclase"/>
</dbReference>
<evidence type="ECO:0000259" key="3">
    <source>
        <dbReference type="PROSITE" id="PS50887"/>
    </source>
</evidence>
<feature type="transmembrane region" description="Helical" evidence="1">
    <location>
        <begin position="294"/>
        <end position="310"/>
    </location>
</feature>
<feature type="transmembrane region" description="Helical" evidence="1">
    <location>
        <begin position="39"/>
        <end position="57"/>
    </location>
</feature>
<feature type="domain" description="GGDEF" evidence="3">
    <location>
        <begin position="364"/>
        <end position="494"/>
    </location>
</feature>